<dbReference type="PANTHER" id="PTHR39206">
    <property type="entry name" value="SLL8004 PROTEIN"/>
    <property type="match status" value="1"/>
</dbReference>
<dbReference type="PANTHER" id="PTHR39206:SF1">
    <property type="entry name" value="SLL8004 PROTEIN"/>
    <property type="match status" value="1"/>
</dbReference>
<evidence type="ECO:0000256" key="2">
    <source>
        <dbReference type="ARBA" id="ARBA00022840"/>
    </source>
</evidence>
<dbReference type="Gene3D" id="3.40.50.300">
    <property type="entry name" value="P-loop containing nucleotide triphosphate hydrolases"/>
    <property type="match status" value="1"/>
</dbReference>
<keyword evidence="5" id="KW-1185">Reference proteome</keyword>
<protein>
    <submittedName>
        <fullName evidence="4">Zeta toxin family protein</fullName>
    </submittedName>
</protein>
<dbReference type="InterPro" id="IPR010488">
    <property type="entry name" value="Zeta_toxin_domain"/>
</dbReference>
<evidence type="ECO:0000313" key="4">
    <source>
        <dbReference type="EMBL" id="MFD2034490.1"/>
    </source>
</evidence>
<dbReference type="InterPro" id="IPR027417">
    <property type="entry name" value="P-loop_NTPase"/>
</dbReference>
<dbReference type="Proteomes" id="UP001597361">
    <property type="component" value="Unassembled WGS sequence"/>
</dbReference>
<sequence length="201" mass="23689">MPNLIVISGCNGAGKSTFATSFLPEGLISFDYDRIFLEHYNSLPDSELREKFAKDQTSKEFETIIEESISKKKDFCYETNFDSYPIFWPQKFKENGYKLNLIFFCLADQDVAKHRIQVRTEFKGHFVDNKTIELKWKAGYKNVNLHYNFFDNVLFVDNSKQNDVYTNILQVEKGEMVLMIDQVPDYFKHRLPEIYKLISKV</sequence>
<feature type="domain" description="Zeta toxin" evidence="3">
    <location>
        <begin position="2"/>
        <end position="167"/>
    </location>
</feature>
<keyword evidence="2" id="KW-0067">ATP-binding</keyword>
<reference evidence="5" key="1">
    <citation type="journal article" date="2019" name="Int. J. Syst. Evol. Microbiol.">
        <title>The Global Catalogue of Microorganisms (GCM) 10K type strain sequencing project: providing services to taxonomists for standard genome sequencing and annotation.</title>
        <authorList>
            <consortium name="The Broad Institute Genomics Platform"/>
            <consortium name="The Broad Institute Genome Sequencing Center for Infectious Disease"/>
            <person name="Wu L."/>
            <person name="Ma J."/>
        </authorList>
    </citation>
    <scope>NUCLEOTIDE SEQUENCE [LARGE SCALE GENOMIC DNA]</scope>
    <source>
        <strain evidence="5">CGMCC 1.15180</strain>
    </source>
</reference>
<dbReference type="Pfam" id="PF06414">
    <property type="entry name" value="Zeta_toxin"/>
    <property type="match status" value="1"/>
</dbReference>
<comment type="caution">
    <text evidence="4">The sequence shown here is derived from an EMBL/GenBank/DDBJ whole genome shotgun (WGS) entry which is preliminary data.</text>
</comment>
<proteinExistence type="predicted"/>
<name>A0ABW4VLR0_9BACT</name>
<dbReference type="RefSeq" id="WP_376884703.1">
    <property type="nucleotide sequence ID" value="NZ_JBHUHR010000016.1"/>
</dbReference>
<keyword evidence="1" id="KW-0547">Nucleotide-binding</keyword>
<dbReference type="SUPFAM" id="SSF52540">
    <property type="entry name" value="P-loop containing nucleoside triphosphate hydrolases"/>
    <property type="match status" value="1"/>
</dbReference>
<dbReference type="EMBL" id="JBHUHR010000016">
    <property type="protein sequence ID" value="MFD2034490.1"/>
    <property type="molecule type" value="Genomic_DNA"/>
</dbReference>
<accession>A0ABW4VLR0</accession>
<evidence type="ECO:0000259" key="3">
    <source>
        <dbReference type="Pfam" id="PF06414"/>
    </source>
</evidence>
<evidence type="ECO:0000256" key="1">
    <source>
        <dbReference type="ARBA" id="ARBA00022741"/>
    </source>
</evidence>
<evidence type="ECO:0000313" key="5">
    <source>
        <dbReference type="Proteomes" id="UP001597361"/>
    </source>
</evidence>
<gene>
    <name evidence="4" type="ORF">ACFSKL_06790</name>
</gene>
<organism evidence="4 5">
    <name type="scientific">Belliella marina</name>
    <dbReference type="NCBI Taxonomy" id="1644146"/>
    <lineage>
        <taxon>Bacteria</taxon>
        <taxon>Pseudomonadati</taxon>
        <taxon>Bacteroidota</taxon>
        <taxon>Cytophagia</taxon>
        <taxon>Cytophagales</taxon>
        <taxon>Cyclobacteriaceae</taxon>
        <taxon>Belliella</taxon>
    </lineage>
</organism>